<gene>
    <name evidence="2" type="ORF">G7Y89_g7931</name>
</gene>
<dbReference type="AlphaFoldDB" id="A0A8H4RJ43"/>
<dbReference type="EMBL" id="JAAMPI010000575">
    <property type="protein sequence ID" value="KAF4630211.1"/>
    <property type="molecule type" value="Genomic_DNA"/>
</dbReference>
<proteinExistence type="inferred from homology"/>
<sequence>MQLEEEQSNGEYDRFLRVLGKLLEESAEWKIDAISRFVFVVRLLFELLSSASLELADPLFTRRAKPSFAHNFITLKHHGGDEVVKEELEERANNFNAREWWNNKVPSITELANAEMSNTKKSKTASLYNPYAGVPSARQLKETVNEFLERLPPSTTRLSSTLSWIWIANPYHKASSAKQEESGKGEGPPEAESDWARFVVLGNSFLEELRIVRNDIEKKKVKAAKSTVTKAINKERDAIVEQILDTAVSLHCTSGKWMLFCPPDEVDPVWAVVARATANNELGIAAKVAPDDGNDRHHRLICIYTKDFSDLEDVIRVLKKLKNLGLFDAREKPIYYKCDAYTYLELKSSNEYNIQASLYNSKDLLKPGTLQSKNKNAKVEGFFNNKKKDEGDSKPLEWE</sequence>
<protein>
    <recommendedName>
        <fullName evidence="4">DUF1917 domain-containing protein</fullName>
    </recommendedName>
</protein>
<dbReference type="Pfam" id="PF08939">
    <property type="entry name" value="Bles03"/>
    <property type="match status" value="1"/>
</dbReference>
<dbReference type="SUPFAM" id="SSF55418">
    <property type="entry name" value="eIF4e-like"/>
    <property type="match status" value="1"/>
</dbReference>
<comment type="similarity">
    <text evidence="1">Belongs to the UPF0696 family.</text>
</comment>
<evidence type="ECO:0000256" key="1">
    <source>
        <dbReference type="ARBA" id="ARBA00010568"/>
    </source>
</evidence>
<dbReference type="PANTHER" id="PTHR31977">
    <property type="entry name" value="UPF0696 PROTEIN C11ORF68"/>
    <property type="match status" value="1"/>
</dbReference>
<name>A0A8H4RJ43_9HELO</name>
<reference evidence="2 3" key="1">
    <citation type="submission" date="2020-03" db="EMBL/GenBank/DDBJ databases">
        <title>Draft Genome Sequence of Cudoniella acicularis.</title>
        <authorList>
            <person name="Buettner E."/>
            <person name="Kellner H."/>
        </authorList>
    </citation>
    <scope>NUCLEOTIDE SEQUENCE [LARGE SCALE GENOMIC DNA]</scope>
    <source>
        <strain evidence="2 3">DSM 108380</strain>
    </source>
</reference>
<dbReference type="Gene3D" id="3.30.760.10">
    <property type="entry name" value="RNA Cap, Translation Initiation Factor Eif4e"/>
    <property type="match status" value="1"/>
</dbReference>
<dbReference type="Proteomes" id="UP000566819">
    <property type="component" value="Unassembled WGS sequence"/>
</dbReference>
<comment type="caution">
    <text evidence="2">The sequence shown here is derived from an EMBL/GenBank/DDBJ whole genome shotgun (WGS) entry which is preliminary data.</text>
</comment>
<dbReference type="InterPro" id="IPR015034">
    <property type="entry name" value="Bles03"/>
</dbReference>
<dbReference type="PANTHER" id="PTHR31977:SF1">
    <property type="entry name" value="UPF0696 PROTEIN C11ORF68"/>
    <property type="match status" value="1"/>
</dbReference>
<organism evidence="2 3">
    <name type="scientific">Cudoniella acicularis</name>
    <dbReference type="NCBI Taxonomy" id="354080"/>
    <lineage>
        <taxon>Eukaryota</taxon>
        <taxon>Fungi</taxon>
        <taxon>Dikarya</taxon>
        <taxon>Ascomycota</taxon>
        <taxon>Pezizomycotina</taxon>
        <taxon>Leotiomycetes</taxon>
        <taxon>Helotiales</taxon>
        <taxon>Tricladiaceae</taxon>
        <taxon>Cudoniella</taxon>
    </lineage>
</organism>
<accession>A0A8H4RJ43</accession>
<dbReference type="OrthoDB" id="10067381at2759"/>
<evidence type="ECO:0000313" key="3">
    <source>
        <dbReference type="Proteomes" id="UP000566819"/>
    </source>
</evidence>
<evidence type="ECO:0008006" key="4">
    <source>
        <dbReference type="Google" id="ProtNLM"/>
    </source>
</evidence>
<keyword evidence="3" id="KW-1185">Reference proteome</keyword>
<dbReference type="InterPro" id="IPR023398">
    <property type="entry name" value="TIF_eIF4e-like"/>
</dbReference>
<evidence type="ECO:0000313" key="2">
    <source>
        <dbReference type="EMBL" id="KAF4630211.1"/>
    </source>
</evidence>